<dbReference type="GO" id="GO:0005737">
    <property type="term" value="C:cytoplasm"/>
    <property type="evidence" value="ECO:0007669"/>
    <property type="project" value="TreeGrafter"/>
</dbReference>
<name>A0A3N0GIP9_9ACTN</name>
<protein>
    <recommendedName>
        <fullName evidence="4">HpcH/HpaI aldolase/citrate lyase domain-containing protein</fullName>
    </recommendedName>
</protein>
<keyword evidence="6" id="KW-1185">Reference proteome</keyword>
<dbReference type="InterPro" id="IPR015813">
    <property type="entry name" value="Pyrv/PenolPyrv_kinase-like_dom"/>
</dbReference>
<dbReference type="GO" id="GO:0046872">
    <property type="term" value="F:metal ion binding"/>
    <property type="evidence" value="ECO:0007669"/>
    <property type="project" value="UniProtKB-KW"/>
</dbReference>
<accession>A0A3N0GIP9</accession>
<dbReference type="GO" id="GO:0016832">
    <property type="term" value="F:aldehyde-lyase activity"/>
    <property type="evidence" value="ECO:0007669"/>
    <property type="project" value="TreeGrafter"/>
</dbReference>
<evidence type="ECO:0000256" key="1">
    <source>
        <dbReference type="ARBA" id="ARBA00005568"/>
    </source>
</evidence>
<dbReference type="AlphaFoldDB" id="A0A3N0GIP9"/>
<organism evidence="5 6">
    <name type="scientific">Nocardioides pocheonensis</name>
    <dbReference type="NCBI Taxonomy" id="661485"/>
    <lineage>
        <taxon>Bacteria</taxon>
        <taxon>Bacillati</taxon>
        <taxon>Actinomycetota</taxon>
        <taxon>Actinomycetes</taxon>
        <taxon>Propionibacteriales</taxon>
        <taxon>Nocardioidaceae</taxon>
        <taxon>Nocardioides</taxon>
    </lineage>
</organism>
<evidence type="ECO:0000313" key="5">
    <source>
        <dbReference type="EMBL" id="RNM12042.1"/>
    </source>
</evidence>
<feature type="domain" description="HpcH/HpaI aldolase/citrate lyase" evidence="4">
    <location>
        <begin position="25"/>
        <end position="248"/>
    </location>
</feature>
<dbReference type="Gene3D" id="3.20.20.60">
    <property type="entry name" value="Phosphoenolpyruvate-binding domains"/>
    <property type="match status" value="1"/>
</dbReference>
<dbReference type="SUPFAM" id="SSF51621">
    <property type="entry name" value="Phosphoenolpyruvate/pyruvate domain"/>
    <property type="match status" value="1"/>
</dbReference>
<dbReference type="PANTHER" id="PTHR30502:SF0">
    <property type="entry name" value="PHOSPHOENOLPYRUVATE CARBOXYLASE FAMILY PROTEIN"/>
    <property type="match status" value="1"/>
</dbReference>
<dbReference type="InterPro" id="IPR005000">
    <property type="entry name" value="Aldolase/citrate-lyase_domain"/>
</dbReference>
<dbReference type="PANTHER" id="PTHR30502">
    <property type="entry name" value="2-KETO-3-DEOXY-L-RHAMNONATE ALDOLASE"/>
    <property type="match status" value="1"/>
</dbReference>
<dbReference type="InterPro" id="IPR040442">
    <property type="entry name" value="Pyrv_kinase-like_dom_sf"/>
</dbReference>
<gene>
    <name evidence="5" type="ORF">EFL26_19675</name>
</gene>
<dbReference type="Proteomes" id="UP000279994">
    <property type="component" value="Unassembled WGS sequence"/>
</dbReference>
<comment type="caution">
    <text evidence="5">The sequence shown here is derived from an EMBL/GenBank/DDBJ whole genome shotgun (WGS) entry which is preliminary data.</text>
</comment>
<reference evidence="5 6" key="1">
    <citation type="submission" date="2018-11" db="EMBL/GenBank/DDBJ databases">
        <authorList>
            <person name="Li F."/>
        </authorList>
    </citation>
    <scope>NUCLEOTIDE SEQUENCE [LARGE SCALE GENOMIC DNA]</scope>
    <source>
        <strain evidence="5 6">Gsoil 818</strain>
    </source>
</reference>
<sequence length="268" mass="29045">MNEPRRSRQVNEALRAKLAANETAYGLWVTSEASAVTEIAGALGLDWICVDMEHGYLDYRAIQGHVTAARGTDLTVLVRPPSQELEPIKRALDVGAHGVIVPLVNTGDEVRAVSQHVYYPPLGRRGIGGERSVTWGLDLTRYVRGANQDLLFVPMIETQTAYDNLDDILSVSEIDAVFLGPADMSASRGAVGEWEGPGVAEINLDILARARERGISAGIVARSTYEAIARRDQGFGMVSLGSDLGLMIRQIGSMTSALGRDNLVHSWF</sequence>
<dbReference type="OrthoDB" id="86160at2"/>
<dbReference type="EMBL" id="RJSF01000046">
    <property type="protein sequence ID" value="RNM12042.1"/>
    <property type="molecule type" value="Genomic_DNA"/>
</dbReference>
<keyword evidence="3" id="KW-0456">Lyase</keyword>
<comment type="similarity">
    <text evidence="1">Belongs to the HpcH/HpaI aldolase family.</text>
</comment>
<proteinExistence type="inferred from homology"/>
<evidence type="ECO:0000256" key="3">
    <source>
        <dbReference type="ARBA" id="ARBA00023239"/>
    </source>
</evidence>
<evidence type="ECO:0000256" key="2">
    <source>
        <dbReference type="ARBA" id="ARBA00022723"/>
    </source>
</evidence>
<dbReference type="InterPro" id="IPR050251">
    <property type="entry name" value="HpcH-HpaI_aldolase"/>
</dbReference>
<keyword evidence="2" id="KW-0479">Metal-binding</keyword>
<dbReference type="Pfam" id="PF03328">
    <property type="entry name" value="HpcH_HpaI"/>
    <property type="match status" value="1"/>
</dbReference>
<evidence type="ECO:0000259" key="4">
    <source>
        <dbReference type="Pfam" id="PF03328"/>
    </source>
</evidence>
<evidence type="ECO:0000313" key="6">
    <source>
        <dbReference type="Proteomes" id="UP000279994"/>
    </source>
</evidence>